<name>A0ABS3EU58_9FLAO</name>
<protein>
    <submittedName>
        <fullName evidence="2">Uncharacterized protein</fullName>
    </submittedName>
</protein>
<reference evidence="2 3" key="1">
    <citation type="submission" date="2021-03" db="EMBL/GenBank/DDBJ databases">
        <title>Muricauda sp. CAU 1631 isolated from Incheon.</title>
        <authorList>
            <person name="Kim W."/>
        </authorList>
    </citation>
    <scope>NUCLEOTIDE SEQUENCE [LARGE SCALE GENOMIC DNA]</scope>
    <source>
        <strain evidence="2 3">CAU 1631</strain>
    </source>
</reference>
<feature type="transmembrane region" description="Helical" evidence="1">
    <location>
        <begin position="102"/>
        <end position="121"/>
    </location>
</feature>
<dbReference type="EMBL" id="JAFLND010000001">
    <property type="protein sequence ID" value="MBO0329743.1"/>
    <property type="molecule type" value="Genomic_DNA"/>
</dbReference>
<keyword evidence="3" id="KW-1185">Reference proteome</keyword>
<evidence type="ECO:0000313" key="2">
    <source>
        <dbReference type="EMBL" id="MBO0329743.1"/>
    </source>
</evidence>
<comment type="caution">
    <text evidence="2">The sequence shown here is derived from an EMBL/GenBank/DDBJ whole genome shotgun (WGS) entry which is preliminary data.</text>
</comment>
<dbReference type="Proteomes" id="UP000664163">
    <property type="component" value="Unassembled WGS sequence"/>
</dbReference>
<dbReference type="RefSeq" id="WP_207070201.1">
    <property type="nucleotide sequence ID" value="NZ_JAFLND010000001.1"/>
</dbReference>
<organism evidence="2 3">
    <name type="scientific">[Muricauda] lutisoli</name>
    <dbReference type="NCBI Taxonomy" id="2816035"/>
    <lineage>
        <taxon>Bacteria</taxon>
        <taxon>Pseudomonadati</taxon>
        <taxon>Bacteroidota</taxon>
        <taxon>Flavobacteriia</taxon>
        <taxon>Flavobacteriales</taxon>
        <taxon>Flavobacteriaceae</taxon>
        <taxon>Allomuricauda</taxon>
    </lineage>
</organism>
<gene>
    <name evidence="2" type="ORF">J0X13_04240</name>
</gene>
<keyword evidence="1" id="KW-0472">Membrane</keyword>
<evidence type="ECO:0000256" key="1">
    <source>
        <dbReference type="SAM" id="Phobius"/>
    </source>
</evidence>
<sequence length="123" mass="14117">MTREEFVNVIYPKLTDLGYRDVKVINGEPYHAKDMYFCPQAPELYMLTILPGRTEIKKIGKNGFRANLSTQVRGDEDIDSMHEEINRIIFNSDESSLKNKSTGCLAALLFLLIPSSVFFYLNF</sequence>
<evidence type="ECO:0000313" key="3">
    <source>
        <dbReference type="Proteomes" id="UP000664163"/>
    </source>
</evidence>
<accession>A0ABS3EU58</accession>
<proteinExistence type="predicted"/>
<keyword evidence="1" id="KW-1133">Transmembrane helix</keyword>
<keyword evidence="1" id="KW-0812">Transmembrane</keyword>